<accession>A0AAV2FXU9</accession>
<proteinExistence type="predicted"/>
<keyword evidence="2" id="KW-1185">Reference proteome</keyword>
<dbReference type="AlphaFoldDB" id="A0AAV2FXU9"/>
<name>A0AAV2FXU9_9ROSI</name>
<organism evidence="1 2">
    <name type="scientific">Linum trigynum</name>
    <dbReference type="NCBI Taxonomy" id="586398"/>
    <lineage>
        <taxon>Eukaryota</taxon>
        <taxon>Viridiplantae</taxon>
        <taxon>Streptophyta</taxon>
        <taxon>Embryophyta</taxon>
        <taxon>Tracheophyta</taxon>
        <taxon>Spermatophyta</taxon>
        <taxon>Magnoliopsida</taxon>
        <taxon>eudicotyledons</taxon>
        <taxon>Gunneridae</taxon>
        <taxon>Pentapetalae</taxon>
        <taxon>rosids</taxon>
        <taxon>fabids</taxon>
        <taxon>Malpighiales</taxon>
        <taxon>Linaceae</taxon>
        <taxon>Linum</taxon>
    </lineage>
</organism>
<gene>
    <name evidence="1" type="ORF">LTRI10_LOCUS43107</name>
</gene>
<dbReference type="EMBL" id="OZ034820">
    <property type="protein sequence ID" value="CAL1403159.1"/>
    <property type="molecule type" value="Genomic_DNA"/>
</dbReference>
<dbReference type="Proteomes" id="UP001497516">
    <property type="component" value="Chromosome 7"/>
</dbReference>
<protein>
    <submittedName>
        <fullName evidence="1">Uncharacterized protein</fullName>
    </submittedName>
</protein>
<evidence type="ECO:0000313" key="1">
    <source>
        <dbReference type="EMBL" id="CAL1403159.1"/>
    </source>
</evidence>
<sequence length="156" mass="17385">MSLLLAQPPPFSTPLPPSLLSLWRTQNPIRRLPLPLDSRSGAMQNPSCDGSLPLEVRFGKMLSPYRSGSESVSIPYLESPLATSSSPRFQVWRDANSLAWWLSSARGQIHHHAVSLERRFSIPLNSIFGAGARTQWCTHAARKLDSSFIFHFSNLS</sequence>
<reference evidence="1 2" key="1">
    <citation type="submission" date="2024-04" db="EMBL/GenBank/DDBJ databases">
        <authorList>
            <person name="Fracassetti M."/>
        </authorList>
    </citation>
    <scope>NUCLEOTIDE SEQUENCE [LARGE SCALE GENOMIC DNA]</scope>
</reference>
<evidence type="ECO:0000313" key="2">
    <source>
        <dbReference type="Proteomes" id="UP001497516"/>
    </source>
</evidence>